<evidence type="ECO:0000256" key="3">
    <source>
        <dbReference type="ARBA" id="ARBA00021718"/>
    </source>
</evidence>
<evidence type="ECO:0000256" key="2">
    <source>
        <dbReference type="ARBA" id="ARBA00006156"/>
    </source>
</evidence>
<dbReference type="EMBL" id="LGSZ01000009">
    <property type="protein sequence ID" value="KPH83019.1"/>
    <property type="molecule type" value="Genomic_DNA"/>
</dbReference>
<dbReference type="RefSeq" id="WP_054207233.1">
    <property type="nucleotide sequence ID" value="NZ_LGSZ01000009.1"/>
</dbReference>
<comment type="function">
    <text evidence="9">Role in flagellar biosynthesis.</text>
</comment>
<feature type="transmembrane region" description="Helical" evidence="9">
    <location>
        <begin position="20"/>
        <end position="41"/>
    </location>
</feature>
<dbReference type="GO" id="GO:0009306">
    <property type="term" value="P:protein secretion"/>
    <property type="evidence" value="ECO:0007669"/>
    <property type="project" value="InterPro"/>
</dbReference>
<name>A0A0N1FL76_9HYPH</name>
<evidence type="ECO:0000256" key="8">
    <source>
        <dbReference type="ARBA" id="ARBA00023143"/>
    </source>
</evidence>
<keyword evidence="10" id="KW-0969">Cilium</keyword>
<proteinExistence type="inferred from homology"/>
<accession>A0A0N1FL76</accession>
<dbReference type="InterPro" id="IPR006305">
    <property type="entry name" value="FliQ"/>
</dbReference>
<evidence type="ECO:0000313" key="11">
    <source>
        <dbReference type="Proteomes" id="UP000037822"/>
    </source>
</evidence>
<organism evidence="10 11">
    <name type="scientific">Bosea vaviloviae</name>
    <dbReference type="NCBI Taxonomy" id="1526658"/>
    <lineage>
        <taxon>Bacteria</taxon>
        <taxon>Pseudomonadati</taxon>
        <taxon>Pseudomonadota</taxon>
        <taxon>Alphaproteobacteria</taxon>
        <taxon>Hyphomicrobiales</taxon>
        <taxon>Boseaceae</taxon>
        <taxon>Bosea</taxon>
    </lineage>
</organism>
<reference evidence="10 11" key="1">
    <citation type="submission" date="2015-07" db="EMBL/GenBank/DDBJ databases">
        <title>Whole genome sequencing of Bosea vaviloviae isolated from cave pool.</title>
        <authorList>
            <person name="Tan N.E.H."/>
            <person name="Lee Y.P."/>
            <person name="Gan H.M."/>
            <person name="Barton H."/>
            <person name="Savka M.A."/>
        </authorList>
    </citation>
    <scope>NUCLEOTIDE SEQUENCE [LARGE SCALE GENOMIC DNA]</scope>
    <source>
        <strain evidence="10 11">SD260</strain>
    </source>
</reference>
<sequence>MTSGAILDFARDGIVVFLKAGGPVMMVALVVGLAVSLVQALTQIQEQTLVYVPKILAVFAALMLFLPFMGDALAGYMGRVAVRIATGE</sequence>
<feature type="transmembrane region" description="Helical" evidence="9">
    <location>
        <begin position="48"/>
        <end position="69"/>
    </location>
</feature>
<keyword evidence="10" id="KW-0282">Flagellum</keyword>
<keyword evidence="5 9" id="KW-0812">Transmembrane</keyword>
<dbReference type="GO" id="GO:0044780">
    <property type="term" value="P:bacterial-type flagellum assembly"/>
    <property type="evidence" value="ECO:0007669"/>
    <property type="project" value="InterPro"/>
</dbReference>
<evidence type="ECO:0000256" key="6">
    <source>
        <dbReference type="ARBA" id="ARBA00022989"/>
    </source>
</evidence>
<keyword evidence="10" id="KW-0966">Cell projection</keyword>
<dbReference type="OrthoDB" id="9806440at2"/>
<dbReference type="InterPro" id="IPR002191">
    <property type="entry name" value="Bac_export_3"/>
</dbReference>
<keyword evidence="4 9" id="KW-1003">Cell membrane</keyword>
<evidence type="ECO:0000313" key="10">
    <source>
        <dbReference type="EMBL" id="KPH83019.1"/>
    </source>
</evidence>
<dbReference type="GO" id="GO:0009425">
    <property type="term" value="C:bacterial-type flagellum basal body"/>
    <property type="evidence" value="ECO:0007669"/>
    <property type="project" value="UniProtKB-SubCell"/>
</dbReference>
<dbReference type="PIRSF" id="PIRSF004669">
    <property type="entry name" value="FliQ"/>
    <property type="match status" value="1"/>
</dbReference>
<dbReference type="AlphaFoldDB" id="A0A0N1FL76"/>
<comment type="subcellular location">
    <subcellularLocation>
        <location evidence="1 9">Cell membrane</location>
        <topology evidence="1">Multi-pass membrane protein</topology>
    </subcellularLocation>
    <subcellularLocation>
        <location evidence="9">Bacterial flagellum basal body</location>
    </subcellularLocation>
</comment>
<gene>
    <name evidence="9" type="primary">fliQ</name>
    <name evidence="10" type="ORF">AE618_01285</name>
</gene>
<comment type="similarity">
    <text evidence="2 9">Belongs to the FliQ/MopD/SpaQ family.</text>
</comment>
<dbReference type="PATRIC" id="fig|1526658.3.peg.5182"/>
<comment type="caution">
    <text evidence="10">The sequence shown here is derived from an EMBL/GenBank/DDBJ whole genome shotgun (WGS) entry which is preliminary data.</text>
</comment>
<evidence type="ECO:0000256" key="9">
    <source>
        <dbReference type="RuleBase" id="RU364090"/>
    </source>
</evidence>
<keyword evidence="7 9" id="KW-0472">Membrane</keyword>
<keyword evidence="8 9" id="KW-0975">Bacterial flagellum</keyword>
<dbReference type="NCBIfam" id="TIGR01402">
    <property type="entry name" value="fliQ"/>
    <property type="match status" value="1"/>
</dbReference>
<protein>
    <recommendedName>
        <fullName evidence="3 9">Flagellar biosynthetic protein FliQ</fullName>
    </recommendedName>
</protein>
<dbReference type="PANTHER" id="PTHR34040">
    <property type="entry name" value="FLAGELLAR BIOSYNTHETIC PROTEIN FLIQ"/>
    <property type="match status" value="1"/>
</dbReference>
<dbReference type="Proteomes" id="UP000037822">
    <property type="component" value="Unassembled WGS sequence"/>
</dbReference>
<dbReference type="NCBIfam" id="NF004671">
    <property type="entry name" value="PRK06010.1"/>
    <property type="match status" value="1"/>
</dbReference>
<evidence type="ECO:0000256" key="4">
    <source>
        <dbReference type="ARBA" id="ARBA00022475"/>
    </source>
</evidence>
<evidence type="ECO:0000256" key="1">
    <source>
        <dbReference type="ARBA" id="ARBA00004651"/>
    </source>
</evidence>
<dbReference type="Pfam" id="PF01313">
    <property type="entry name" value="Bac_export_3"/>
    <property type="match status" value="1"/>
</dbReference>
<keyword evidence="11" id="KW-1185">Reference proteome</keyword>
<dbReference type="PANTHER" id="PTHR34040:SF2">
    <property type="entry name" value="FLAGELLAR BIOSYNTHETIC PROTEIN FLIQ"/>
    <property type="match status" value="1"/>
</dbReference>
<dbReference type="PRINTS" id="PR00952">
    <property type="entry name" value="TYPE3IMQPROT"/>
</dbReference>
<keyword evidence="6 9" id="KW-1133">Transmembrane helix</keyword>
<evidence type="ECO:0000256" key="7">
    <source>
        <dbReference type="ARBA" id="ARBA00023136"/>
    </source>
</evidence>
<evidence type="ECO:0000256" key="5">
    <source>
        <dbReference type="ARBA" id="ARBA00022692"/>
    </source>
</evidence>
<dbReference type="GO" id="GO:0005886">
    <property type="term" value="C:plasma membrane"/>
    <property type="evidence" value="ECO:0007669"/>
    <property type="project" value="UniProtKB-SubCell"/>
</dbReference>